<protein>
    <submittedName>
        <fullName evidence="1">Uncharacterized protein</fullName>
    </submittedName>
</protein>
<sequence>MTCANRMGQAAKHVSDFALGVCGALLISLAVMLIPSPGQAAAWFDAPAASVAAH</sequence>
<comment type="caution">
    <text evidence="1">The sequence shown here is derived from an EMBL/GenBank/DDBJ whole genome shotgun (WGS) entry which is preliminary data.</text>
</comment>
<dbReference type="EMBL" id="JACHKY010000007">
    <property type="protein sequence ID" value="MBB4799722.1"/>
    <property type="molecule type" value="Genomic_DNA"/>
</dbReference>
<dbReference type="Proteomes" id="UP000539957">
    <property type="component" value="Unassembled WGS sequence"/>
</dbReference>
<organism evidence="1 2">
    <name type="scientific">Brevundimonas bullata</name>
    <dbReference type="NCBI Taxonomy" id="13160"/>
    <lineage>
        <taxon>Bacteria</taxon>
        <taxon>Pseudomonadati</taxon>
        <taxon>Pseudomonadota</taxon>
        <taxon>Alphaproteobacteria</taxon>
        <taxon>Caulobacterales</taxon>
        <taxon>Caulobacteraceae</taxon>
        <taxon>Brevundimonas</taxon>
    </lineage>
</organism>
<dbReference type="RefSeq" id="WP_184273534.1">
    <property type="nucleotide sequence ID" value="NZ_JACHKY010000007.1"/>
</dbReference>
<accession>A0A7W7IT32</accession>
<evidence type="ECO:0000313" key="1">
    <source>
        <dbReference type="EMBL" id="MBB4799722.1"/>
    </source>
</evidence>
<keyword evidence="2" id="KW-1185">Reference proteome</keyword>
<gene>
    <name evidence="1" type="ORF">HNP32_003482</name>
</gene>
<dbReference type="AlphaFoldDB" id="A0A7W7IT32"/>
<reference evidence="1 2" key="1">
    <citation type="submission" date="2020-08" db="EMBL/GenBank/DDBJ databases">
        <title>Functional genomics of gut bacteria from endangered species of beetles.</title>
        <authorList>
            <person name="Carlos-Shanley C."/>
        </authorList>
    </citation>
    <scope>NUCLEOTIDE SEQUENCE [LARGE SCALE GENOMIC DNA]</scope>
    <source>
        <strain evidence="1 2">S00123</strain>
    </source>
</reference>
<name>A0A7W7IT32_9CAUL</name>
<evidence type="ECO:0000313" key="2">
    <source>
        <dbReference type="Proteomes" id="UP000539957"/>
    </source>
</evidence>
<proteinExistence type="predicted"/>